<proteinExistence type="predicted"/>
<keyword evidence="2" id="KW-1185">Reference proteome</keyword>
<sequence>MLLLKYEDLIELFHCSIDDSVYEKQIGMLLPVSMKILSIITNEDDFFYNNEWEIANSDLISTTYLKIISGMKKLDKVVVDKFKFLINFQIATWMDFNWDEIDDTHKRMNKTNLLKALKSIERKHPTSLNLYKIYEMKLMLI</sequence>
<comment type="caution">
    <text evidence="1">The sequence shown here is derived from an EMBL/GenBank/DDBJ whole genome shotgun (WGS) entry which is preliminary data.</text>
</comment>
<dbReference type="EMBL" id="BSXS01010574">
    <property type="protein sequence ID" value="GME98540.1"/>
    <property type="molecule type" value="Genomic_DNA"/>
</dbReference>
<evidence type="ECO:0000313" key="2">
    <source>
        <dbReference type="Proteomes" id="UP001165064"/>
    </source>
</evidence>
<accession>A0ACB5U0H6</accession>
<reference evidence="1" key="1">
    <citation type="submission" date="2023-04" db="EMBL/GenBank/DDBJ databases">
        <title>Ambrosiozyma monospora NBRC 10751.</title>
        <authorList>
            <person name="Ichikawa N."/>
            <person name="Sato H."/>
            <person name="Tonouchi N."/>
        </authorList>
    </citation>
    <scope>NUCLEOTIDE SEQUENCE</scope>
    <source>
        <strain evidence="1">NBRC 10751</strain>
    </source>
</reference>
<evidence type="ECO:0000313" key="1">
    <source>
        <dbReference type="EMBL" id="GME98540.1"/>
    </source>
</evidence>
<protein>
    <submittedName>
        <fullName evidence="1">Unnamed protein product</fullName>
    </submittedName>
</protein>
<organism evidence="1 2">
    <name type="scientific">Ambrosiozyma monospora</name>
    <name type="common">Yeast</name>
    <name type="synonym">Endomycopsis monosporus</name>
    <dbReference type="NCBI Taxonomy" id="43982"/>
    <lineage>
        <taxon>Eukaryota</taxon>
        <taxon>Fungi</taxon>
        <taxon>Dikarya</taxon>
        <taxon>Ascomycota</taxon>
        <taxon>Saccharomycotina</taxon>
        <taxon>Pichiomycetes</taxon>
        <taxon>Pichiales</taxon>
        <taxon>Pichiaceae</taxon>
        <taxon>Ambrosiozyma</taxon>
    </lineage>
</organism>
<gene>
    <name evidence="1" type="ORF">Amon02_001050400</name>
</gene>
<name>A0ACB5U0H6_AMBMO</name>
<dbReference type="Proteomes" id="UP001165064">
    <property type="component" value="Unassembled WGS sequence"/>
</dbReference>